<feature type="region of interest" description="Disordered" evidence="1">
    <location>
        <begin position="1"/>
        <end position="30"/>
    </location>
</feature>
<keyword evidence="3" id="KW-1185">Reference proteome</keyword>
<evidence type="ECO:0000313" key="3">
    <source>
        <dbReference type="Proteomes" id="UP001590951"/>
    </source>
</evidence>
<reference evidence="2 3" key="1">
    <citation type="submission" date="2024-09" db="EMBL/GenBank/DDBJ databases">
        <title>Rethinking Asexuality: The Enigmatic Case of Functional Sexual Genes in Lepraria (Stereocaulaceae).</title>
        <authorList>
            <person name="Doellman M."/>
            <person name="Sun Y."/>
            <person name="Barcenas-Pena A."/>
            <person name="Lumbsch H.T."/>
            <person name="Grewe F."/>
        </authorList>
    </citation>
    <scope>NUCLEOTIDE SEQUENCE [LARGE SCALE GENOMIC DNA]</scope>
    <source>
        <strain evidence="2 3">Grewe 0041</strain>
    </source>
</reference>
<protein>
    <submittedName>
        <fullName evidence="2">Uncharacterized protein</fullName>
    </submittedName>
</protein>
<dbReference type="Proteomes" id="UP001590951">
    <property type="component" value="Unassembled WGS sequence"/>
</dbReference>
<feature type="compositionally biased region" description="Acidic residues" evidence="1">
    <location>
        <begin position="69"/>
        <end position="90"/>
    </location>
</feature>
<name>A0ABR4AHE8_9LECA</name>
<sequence>MYAQYMEACSGKNESEGLMSDPEQKAKSRQAVIEATNLTRRSLLMGSLEKAANEQIPSLSIIIHFQDRSDEDDKDYASDNDDEDEDEEDDESRKLRELLGETDELTGMQSENDDILPLRSVHDDAEKPSGDDLPASAIAMDTNRGGGYLDELFATGSRRNFDELHIVSIERKKIVLEARNVS</sequence>
<comment type="caution">
    <text evidence="2">The sequence shown here is derived from an EMBL/GenBank/DDBJ whole genome shotgun (WGS) entry which is preliminary data.</text>
</comment>
<feature type="region of interest" description="Disordered" evidence="1">
    <location>
        <begin position="67"/>
        <end position="134"/>
    </location>
</feature>
<feature type="compositionally biased region" description="Basic and acidic residues" evidence="1">
    <location>
        <begin position="120"/>
        <end position="130"/>
    </location>
</feature>
<proteinExistence type="predicted"/>
<evidence type="ECO:0000256" key="1">
    <source>
        <dbReference type="SAM" id="MobiDB-lite"/>
    </source>
</evidence>
<organism evidence="2 3">
    <name type="scientific">Lepraria finkii</name>
    <dbReference type="NCBI Taxonomy" id="1340010"/>
    <lineage>
        <taxon>Eukaryota</taxon>
        <taxon>Fungi</taxon>
        <taxon>Dikarya</taxon>
        <taxon>Ascomycota</taxon>
        <taxon>Pezizomycotina</taxon>
        <taxon>Lecanoromycetes</taxon>
        <taxon>OSLEUM clade</taxon>
        <taxon>Lecanoromycetidae</taxon>
        <taxon>Lecanorales</taxon>
        <taxon>Lecanorineae</taxon>
        <taxon>Stereocaulaceae</taxon>
        <taxon>Lepraria</taxon>
    </lineage>
</organism>
<evidence type="ECO:0000313" key="2">
    <source>
        <dbReference type="EMBL" id="KAL2044149.1"/>
    </source>
</evidence>
<dbReference type="EMBL" id="JBHFEH010000203">
    <property type="protein sequence ID" value="KAL2044149.1"/>
    <property type="molecule type" value="Genomic_DNA"/>
</dbReference>
<accession>A0ABR4AHE8</accession>
<gene>
    <name evidence="2" type="ORF">ABVK25_012422</name>
</gene>